<proteinExistence type="predicted"/>
<organism evidence="1 2">
    <name type="scientific">Boeremia exigua</name>
    <dbReference type="NCBI Taxonomy" id="749465"/>
    <lineage>
        <taxon>Eukaryota</taxon>
        <taxon>Fungi</taxon>
        <taxon>Dikarya</taxon>
        <taxon>Ascomycota</taxon>
        <taxon>Pezizomycotina</taxon>
        <taxon>Dothideomycetes</taxon>
        <taxon>Pleosporomycetidae</taxon>
        <taxon>Pleosporales</taxon>
        <taxon>Pleosporineae</taxon>
        <taxon>Didymellaceae</taxon>
        <taxon>Boeremia</taxon>
    </lineage>
</organism>
<comment type="caution">
    <text evidence="1">The sequence shown here is derived from an EMBL/GenBank/DDBJ whole genome shotgun (WGS) entry which is preliminary data.</text>
</comment>
<evidence type="ECO:0000313" key="1">
    <source>
        <dbReference type="EMBL" id="KAJ8115802.1"/>
    </source>
</evidence>
<accession>A0ACC2IKZ5</accession>
<name>A0ACC2IKZ5_9PLEO</name>
<sequence>MRSTTVSSALLLLVSAAAAQQSESVVTEIPSSLVQTTEQVFTIQTSVPAGTTSVCYEVCIQEPCYACSATPSEDPAMSLPVVSLPEPSSISDGDVTMTLPVESLPSVGSEPTSPASLTGTIYTNPLRPSISQTTDPIMSIPQGETPESTGAPATSPSSGSASASASRSAPAEQTTAAAPPSLKGDSTPFLFALGVSGVSIMFGAVWTLL</sequence>
<gene>
    <name evidence="1" type="ORF">OPT61_g2619</name>
</gene>
<reference evidence="1" key="1">
    <citation type="submission" date="2022-11" db="EMBL/GenBank/DDBJ databases">
        <title>Genome Sequence of Boeremia exigua.</title>
        <authorList>
            <person name="Buettner E."/>
        </authorList>
    </citation>
    <scope>NUCLEOTIDE SEQUENCE</scope>
    <source>
        <strain evidence="1">CU02</strain>
    </source>
</reference>
<dbReference type="Proteomes" id="UP001153331">
    <property type="component" value="Unassembled WGS sequence"/>
</dbReference>
<evidence type="ECO:0000313" key="2">
    <source>
        <dbReference type="Proteomes" id="UP001153331"/>
    </source>
</evidence>
<protein>
    <submittedName>
        <fullName evidence="1">Uncharacterized protein</fullName>
    </submittedName>
</protein>
<keyword evidence="2" id="KW-1185">Reference proteome</keyword>
<dbReference type="EMBL" id="JAPHNI010000121">
    <property type="protein sequence ID" value="KAJ8115802.1"/>
    <property type="molecule type" value="Genomic_DNA"/>
</dbReference>